<comment type="caution">
    <text evidence="1">The sequence shown here is derived from an EMBL/GenBank/DDBJ whole genome shotgun (WGS) entry which is preliminary data.</text>
</comment>
<organism evidence="1 2">
    <name type="scientific">Periconia digitata</name>
    <dbReference type="NCBI Taxonomy" id="1303443"/>
    <lineage>
        <taxon>Eukaryota</taxon>
        <taxon>Fungi</taxon>
        <taxon>Dikarya</taxon>
        <taxon>Ascomycota</taxon>
        <taxon>Pezizomycotina</taxon>
        <taxon>Dothideomycetes</taxon>
        <taxon>Pleosporomycetidae</taxon>
        <taxon>Pleosporales</taxon>
        <taxon>Massarineae</taxon>
        <taxon>Periconiaceae</taxon>
        <taxon>Periconia</taxon>
    </lineage>
</organism>
<proteinExistence type="predicted"/>
<gene>
    <name evidence="1" type="ORF">PDIGIT_LOCUS14706</name>
</gene>
<dbReference type="EMBL" id="CAOQHR010000012">
    <property type="protein sequence ID" value="CAI6341509.1"/>
    <property type="molecule type" value="Genomic_DNA"/>
</dbReference>
<dbReference type="Proteomes" id="UP001152607">
    <property type="component" value="Unassembled WGS sequence"/>
</dbReference>
<name>A0A9W4XRF9_9PLEO</name>
<sequence>MADTQTLPPKKRIGVCASSRYWCSRYDRLSRTDRRHKASRVYLERPGQMIGKED</sequence>
<keyword evidence="2" id="KW-1185">Reference proteome</keyword>
<accession>A0A9W4XRF9</accession>
<evidence type="ECO:0000313" key="1">
    <source>
        <dbReference type="EMBL" id="CAI6341509.1"/>
    </source>
</evidence>
<evidence type="ECO:0000313" key="2">
    <source>
        <dbReference type="Proteomes" id="UP001152607"/>
    </source>
</evidence>
<protein>
    <submittedName>
        <fullName evidence="1">Uncharacterized protein</fullName>
    </submittedName>
</protein>
<reference evidence="1" key="1">
    <citation type="submission" date="2023-01" db="EMBL/GenBank/DDBJ databases">
        <authorList>
            <person name="Van Ghelder C."/>
            <person name="Rancurel C."/>
        </authorList>
    </citation>
    <scope>NUCLEOTIDE SEQUENCE</scope>
    <source>
        <strain evidence="1">CNCM I-4278</strain>
    </source>
</reference>
<dbReference type="AlphaFoldDB" id="A0A9W4XRF9"/>